<sequence>MFPIYLLEDSFEQRTNYAQIITNTIMINDLPMKLVCQTDTAADLLAAIDQQYEGLFFLDMEIQGQAEVGLQTAVQIRDQIPAAQIVFITTHGELSFLTLERKIAPLDYVLKDRGMEHIKANIREDILKTNDLIKSGKYKKENLFTYHIGPRYFSLPLSEVVYLNTSKFNPGRVQLHALKKESEFVDNLNDLEKKYPMLFRSDKSYLINLDLLDHFDNQKREIHFINGSIAYASIRKARELVKILK</sequence>
<dbReference type="OrthoDB" id="9809318at2"/>
<evidence type="ECO:0000313" key="9">
    <source>
        <dbReference type="Proteomes" id="UP000284109"/>
    </source>
</evidence>
<gene>
    <name evidence="8" type="ORF">DS831_02975</name>
</gene>
<organism evidence="8 9">
    <name type="scientific">Bombilactobacillus bombi</name>
    <dbReference type="NCBI Taxonomy" id="1303590"/>
    <lineage>
        <taxon>Bacteria</taxon>
        <taxon>Bacillati</taxon>
        <taxon>Bacillota</taxon>
        <taxon>Bacilli</taxon>
        <taxon>Lactobacillales</taxon>
        <taxon>Lactobacillaceae</taxon>
        <taxon>Bombilactobacillus</taxon>
    </lineage>
</organism>
<dbReference type="SMART" id="SM00850">
    <property type="entry name" value="LytTR"/>
    <property type="match status" value="1"/>
</dbReference>
<proteinExistence type="predicted"/>
<evidence type="ECO:0000256" key="2">
    <source>
        <dbReference type="ARBA" id="ARBA00023012"/>
    </source>
</evidence>
<dbReference type="AlphaFoldDB" id="A0A3R6VBK5"/>
<comment type="caution">
    <text evidence="8">The sequence shown here is derived from an EMBL/GenBank/DDBJ whole genome shotgun (WGS) entry which is preliminary data.</text>
</comment>
<evidence type="ECO:0000313" key="8">
    <source>
        <dbReference type="EMBL" id="RHW52302.1"/>
    </source>
</evidence>
<feature type="domain" description="HTH LytTR-type" evidence="7">
    <location>
        <begin position="144"/>
        <end position="245"/>
    </location>
</feature>
<dbReference type="Pfam" id="PF04397">
    <property type="entry name" value="LytTR"/>
    <property type="match status" value="1"/>
</dbReference>
<evidence type="ECO:0000256" key="3">
    <source>
        <dbReference type="ARBA" id="ARBA00023159"/>
    </source>
</evidence>
<comment type="function">
    <text evidence="4">Required for high-level post-exponential phase expression of a series of secreted proteins.</text>
</comment>
<dbReference type="RefSeq" id="WP_118900206.1">
    <property type="nucleotide sequence ID" value="NZ_QOCR01000001.1"/>
</dbReference>
<dbReference type="EMBL" id="QOCR01000001">
    <property type="protein sequence ID" value="RHW52302.1"/>
    <property type="molecule type" value="Genomic_DNA"/>
</dbReference>
<keyword evidence="3" id="KW-0010">Activator</keyword>
<dbReference type="PROSITE" id="PS50930">
    <property type="entry name" value="HTH_LYTTR"/>
    <property type="match status" value="1"/>
</dbReference>
<reference evidence="8 9" key="1">
    <citation type="submission" date="2018-07" db="EMBL/GenBank/DDBJ databases">
        <title>Genome sequences of six Lactobacillus spp. isolated from bumble bee guts.</title>
        <authorList>
            <person name="Motta E.V.S."/>
            <person name="Moran N.A."/>
        </authorList>
    </citation>
    <scope>NUCLEOTIDE SEQUENCE [LARGE SCALE GENOMIC DNA]</scope>
    <source>
        <strain evidence="8 9">BI-1.1</strain>
    </source>
</reference>
<dbReference type="PANTHER" id="PTHR37299">
    <property type="entry name" value="TRANSCRIPTIONAL REGULATOR-RELATED"/>
    <property type="match status" value="1"/>
</dbReference>
<dbReference type="Pfam" id="PF00072">
    <property type="entry name" value="Response_reg"/>
    <property type="match status" value="1"/>
</dbReference>
<dbReference type="GO" id="GO:0000156">
    <property type="term" value="F:phosphorelay response regulator activity"/>
    <property type="evidence" value="ECO:0007669"/>
    <property type="project" value="InterPro"/>
</dbReference>
<dbReference type="PROSITE" id="PS50110">
    <property type="entry name" value="RESPONSE_REGULATORY"/>
    <property type="match status" value="1"/>
</dbReference>
<accession>A0A3R6VBK5</accession>
<dbReference type="InterPro" id="IPR001789">
    <property type="entry name" value="Sig_transdc_resp-reg_receiver"/>
</dbReference>
<evidence type="ECO:0000256" key="1">
    <source>
        <dbReference type="ARBA" id="ARBA00022490"/>
    </source>
</evidence>
<dbReference type="SMART" id="SM00448">
    <property type="entry name" value="REC"/>
    <property type="match status" value="1"/>
</dbReference>
<dbReference type="InterPro" id="IPR011006">
    <property type="entry name" value="CheY-like_superfamily"/>
</dbReference>
<evidence type="ECO:0000256" key="5">
    <source>
        <dbReference type="PROSITE-ProRule" id="PRU00169"/>
    </source>
</evidence>
<keyword evidence="2" id="KW-0902">Two-component regulatory system</keyword>
<keyword evidence="5" id="KW-0597">Phosphoprotein</keyword>
<dbReference type="GO" id="GO:0003677">
    <property type="term" value="F:DNA binding"/>
    <property type="evidence" value="ECO:0007669"/>
    <property type="project" value="UniProtKB-KW"/>
</dbReference>
<dbReference type="Proteomes" id="UP000284109">
    <property type="component" value="Unassembled WGS sequence"/>
</dbReference>
<dbReference type="PANTHER" id="PTHR37299:SF3">
    <property type="entry name" value="STAGE 0 SPORULATION PROTEIN A HOMOLOG"/>
    <property type="match status" value="1"/>
</dbReference>
<dbReference type="Gene3D" id="3.40.50.2300">
    <property type="match status" value="1"/>
</dbReference>
<feature type="modified residue" description="4-aspartylphosphate" evidence="5">
    <location>
        <position position="59"/>
    </location>
</feature>
<evidence type="ECO:0000256" key="4">
    <source>
        <dbReference type="ARBA" id="ARBA00037164"/>
    </source>
</evidence>
<keyword evidence="1" id="KW-0963">Cytoplasm</keyword>
<feature type="domain" description="Response regulatory" evidence="6">
    <location>
        <begin position="3"/>
        <end position="126"/>
    </location>
</feature>
<dbReference type="CDD" id="cd17533">
    <property type="entry name" value="REC_LytTR_AgrA-like"/>
    <property type="match status" value="1"/>
</dbReference>
<keyword evidence="9" id="KW-1185">Reference proteome</keyword>
<dbReference type="InterPro" id="IPR007492">
    <property type="entry name" value="LytTR_DNA-bd_dom"/>
</dbReference>
<name>A0A3R6VBK5_9LACO</name>
<dbReference type="InterPro" id="IPR046947">
    <property type="entry name" value="LytR-like"/>
</dbReference>
<evidence type="ECO:0000259" key="7">
    <source>
        <dbReference type="PROSITE" id="PS50930"/>
    </source>
</evidence>
<dbReference type="SUPFAM" id="SSF52172">
    <property type="entry name" value="CheY-like"/>
    <property type="match status" value="1"/>
</dbReference>
<keyword evidence="8" id="KW-0238">DNA-binding</keyword>
<protein>
    <submittedName>
        <fullName evidence="8">DNA-binding response regulator</fullName>
    </submittedName>
</protein>
<dbReference type="Gene3D" id="2.40.50.1020">
    <property type="entry name" value="LytTr DNA-binding domain"/>
    <property type="match status" value="1"/>
</dbReference>
<evidence type="ECO:0000259" key="6">
    <source>
        <dbReference type="PROSITE" id="PS50110"/>
    </source>
</evidence>